<evidence type="ECO:0000313" key="12">
    <source>
        <dbReference type="Proteomes" id="UP000033572"/>
    </source>
</evidence>
<dbReference type="PRINTS" id="PR01005">
    <property type="entry name" value="FLGHOOKAP1"/>
</dbReference>
<dbReference type="AlphaFoldDB" id="A0A0F0KXA1"/>
<keyword evidence="5 7" id="KW-0964">Secreted</keyword>
<evidence type="ECO:0000256" key="5">
    <source>
        <dbReference type="ARBA" id="ARBA00022525"/>
    </source>
</evidence>
<feature type="domain" description="Flagellar hook-associated protein FlgK helical" evidence="10">
    <location>
        <begin position="100"/>
        <end position="334"/>
    </location>
</feature>
<dbReference type="PATRIC" id="fig|104336.4.peg.625"/>
<reference evidence="11 12" key="1">
    <citation type="submission" date="2015-02" db="EMBL/GenBank/DDBJ databases">
        <title>Draft genome sequences of ten Microbacterium spp. with emphasis on heavy metal contaminated environments.</title>
        <authorList>
            <person name="Corretto E."/>
        </authorList>
    </citation>
    <scope>NUCLEOTIDE SEQUENCE [LARGE SCALE GENOMIC DNA]</scope>
    <source>
        <strain evidence="11 12">DSM 12966</strain>
    </source>
</reference>
<dbReference type="GO" id="GO:0005198">
    <property type="term" value="F:structural molecule activity"/>
    <property type="evidence" value="ECO:0007669"/>
    <property type="project" value="UniProtKB-UniRule"/>
</dbReference>
<sequence length="468" mass="46623">MSSFAGLRLAQSALSAARAGMTVTGQNIANQTTPGYTRQRVDQTSIVAPGQTGLWPSGLAVGGGVGVTGIARLGDDILDARVRDALATSGFWVARATAASQAEDVLAEPTKDGLAANLDRFWAGWSDLANTPDTAAAQVVLTNAGVLIGQIAAGYGTISAQWRDLRGQVDSQIADVNAVAGQVAALNGQIREALSSGRNANELMDQRTVLAQQLSTAVGATGVVEADGTLTLRVDGNALVSGDSSRSLVASGPRDVADGGRVGIAWADRPDVPVTVTGGLVGGTISALAPAADGGTLAGVAGAYNRTATALASAVNDVHRTGVTAGGAPGGDFFALAATGPAALGLRVVPVGLADLALAAPGAGAKDTTIADRIGALATSATGPSATWSSFVTGFAVSVAGDLQRADIADMGAVAAVTAQQSNASVDGDEETINLLTYQTAYQAAARVLTAVDEALDILINRTGLVGR</sequence>
<comment type="similarity">
    <text evidence="3 7">Belongs to the flagella basal body rod proteins family.</text>
</comment>
<dbReference type="Pfam" id="PF06429">
    <property type="entry name" value="Flg_bbr_C"/>
    <property type="match status" value="1"/>
</dbReference>
<dbReference type="EMBL" id="JYIU01000030">
    <property type="protein sequence ID" value="KJL24695.1"/>
    <property type="molecule type" value="Genomic_DNA"/>
</dbReference>
<dbReference type="NCBIfam" id="TIGR02492">
    <property type="entry name" value="flgK_ends"/>
    <property type="match status" value="1"/>
</dbReference>
<dbReference type="SUPFAM" id="SSF64518">
    <property type="entry name" value="Phase 1 flagellin"/>
    <property type="match status" value="1"/>
</dbReference>
<keyword evidence="12" id="KW-1185">Reference proteome</keyword>
<evidence type="ECO:0000256" key="3">
    <source>
        <dbReference type="ARBA" id="ARBA00009677"/>
    </source>
</evidence>
<keyword evidence="11" id="KW-0282">Flagellum</keyword>
<name>A0A0F0KXA1_9MICO</name>
<dbReference type="RefSeq" id="WP_045253029.1">
    <property type="nucleotide sequence ID" value="NZ_CAKKLS010000003.1"/>
</dbReference>
<dbReference type="PANTHER" id="PTHR30033">
    <property type="entry name" value="FLAGELLAR HOOK-ASSOCIATED PROTEIN 1"/>
    <property type="match status" value="1"/>
</dbReference>
<evidence type="ECO:0000259" key="8">
    <source>
        <dbReference type="Pfam" id="PF00460"/>
    </source>
</evidence>
<dbReference type="InterPro" id="IPR001444">
    <property type="entry name" value="Flag_bb_rod_N"/>
</dbReference>
<keyword evidence="6 7" id="KW-0975">Bacterial flagellum</keyword>
<comment type="subcellular location">
    <subcellularLocation>
        <location evidence="1 7">Bacterial flagellum</location>
    </subcellularLocation>
    <subcellularLocation>
        <location evidence="2 7">Secreted</location>
    </subcellularLocation>
</comment>
<protein>
    <recommendedName>
        <fullName evidence="4 7">Flagellar hook-associated protein 1</fullName>
        <shortName evidence="7">HAP1</shortName>
    </recommendedName>
</protein>
<evidence type="ECO:0000256" key="2">
    <source>
        <dbReference type="ARBA" id="ARBA00004613"/>
    </source>
</evidence>
<evidence type="ECO:0000256" key="7">
    <source>
        <dbReference type="RuleBase" id="RU362065"/>
    </source>
</evidence>
<dbReference type="Pfam" id="PF22638">
    <property type="entry name" value="FlgK_D1"/>
    <property type="match status" value="1"/>
</dbReference>
<dbReference type="GO" id="GO:0005576">
    <property type="term" value="C:extracellular region"/>
    <property type="evidence" value="ECO:0007669"/>
    <property type="project" value="UniProtKB-SubCell"/>
</dbReference>
<dbReference type="GO" id="GO:0009424">
    <property type="term" value="C:bacterial-type flagellum hook"/>
    <property type="evidence" value="ECO:0007669"/>
    <property type="project" value="UniProtKB-UniRule"/>
</dbReference>
<feature type="domain" description="Flagellar basal body rod protein N-terminal" evidence="8">
    <location>
        <begin position="7"/>
        <end position="37"/>
    </location>
</feature>
<dbReference type="InterPro" id="IPR002371">
    <property type="entry name" value="FlgK"/>
</dbReference>
<dbReference type="InterPro" id="IPR010930">
    <property type="entry name" value="Flg_bb/hook_C_dom"/>
</dbReference>
<evidence type="ECO:0000256" key="4">
    <source>
        <dbReference type="ARBA" id="ARBA00016244"/>
    </source>
</evidence>
<gene>
    <name evidence="7 11" type="primary">flgK</name>
    <name evidence="11" type="ORF">RN50_00605</name>
</gene>
<organism evidence="11 12">
    <name type="scientific">Microbacterium foliorum</name>
    <dbReference type="NCBI Taxonomy" id="104336"/>
    <lineage>
        <taxon>Bacteria</taxon>
        <taxon>Bacillati</taxon>
        <taxon>Actinomycetota</taxon>
        <taxon>Actinomycetes</taxon>
        <taxon>Micrococcales</taxon>
        <taxon>Microbacteriaceae</taxon>
        <taxon>Microbacterium</taxon>
    </lineage>
</organism>
<dbReference type="Proteomes" id="UP000033572">
    <property type="component" value="Unassembled WGS sequence"/>
</dbReference>
<keyword evidence="11" id="KW-0969">Cilium</keyword>
<accession>A0A0F0KXA1</accession>
<feature type="domain" description="Flagellar basal-body/hook protein C-terminal" evidence="9">
    <location>
        <begin position="426"/>
        <end position="461"/>
    </location>
</feature>
<dbReference type="PANTHER" id="PTHR30033:SF1">
    <property type="entry name" value="FLAGELLAR HOOK-ASSOCIATED PROTEIN 1"/>
    <property type="match status" value="1"/>
</dbReference>
<evidence type="ECO:0000256" key="1">
    <source>
        <dbReference type="ARBA" id="ARBA00004365"/>
    </source>
</evidence>
<dbReference type="GO" id="GO:0044780">
    <property type="term" value="P:bacterial-type flagellum assembly"/>
    <property type="evidence" value="ECO:0007669"/>
    <property type="project" value="InterPro"/>
</dbReference>
<dbReference type="InterPro" id="IPR053927">
    <property type="entry name" value="FlgK_helical"/>
</dbReference>
<dbReference type="Pfam" id="PF00460">
    <property type="entry name" value="Flg_bb_rod"/>
    <property type="match status" value="1"/>
</dbReference>
<evidence type="ECO:0000313" key="11">
    <source>
        <dbReference type="EMBL" id="KJL24695.1"/>
    </source>
</evidence>
<dbReference type="KEGG" id="mfol:DXT68_09075"/>
<comment type="caution">
    <text evidence="11">The sequence shown here is derived from an EMBL/GenBank/DDBJ whole genome shotgun (WGS) entry which is preliminary data.</text>
</comment>
<evidence type="ECO:0000256" key="6">
    <source>
        <dbReference type="ARBA" id="ARBA00023143"/>
    </source>
</evidence>
<evidence type="ECO:0000259" key="10">
    <source>
        <dbReference type="Pfam" id="PF22638"/>
    </source>
</evidence>
<keyword evidence="11" id="KW-0966">Cell projection</keyword>
<evidence type="ECO:0000259" key="9">
    <source>
        <dbReference type="Pfam" id="PF06429"/>
    </source>
</evidence>
<dbReference type="GeneID" id="94444545"/>
<proteinExistence type="inferred from homology"/>